<organism evidence="1 2">
    <name type="scientific">Pyropia yezoensis</name>
    <name type="common">Susabi-nori</name>
    <name type="synonym">Porphyra yezoensis</name>
    <dbReference type="NCBI Taxonomy" id="2788"/>
    <lineage>
        <taxon>Eukaryota</taxon>
        <taxon>Rhodophyta</taxon>
        <taxon>Bangiophyceae</taxon>
        <taxon>Bangiales</taxon>
        <taxon>Bangiaceae</taxon>
        <taxon>Pyropia</taxon>
    </lineage>
</organism>
<dbReference type="Proteomes" id="UP000798662">
    <property type="component" value="Chromosome 1"/>
</dbReference>
<sequence length="266" mass="29651">MGAGGDSSTGVRRRPGAPAHPESGSDGKPLVDWDGVLLHQVGLLGDKYDTWIHSFPTADGTVSMFPIPWVEALTKCPWYVPLLFWIPVLLAEMVHYVHLMGGVAEVDPLAFLLWGAAGGAGWLAFEYSLHRWVFHAVPGGYWGNIFHFLLHGHHHITPMDFDRLVFPPVPAMLVGWPIWLGAPAVLGARAGYPWLAGFLIGYLIYDMTHYWIHRSEPSWGWLKAQKRRHTLHHFFNPRVNYGISNGVVDVLLGTLRNPTAKPTEGT</sequence>
<reference evidence="1" key="1">
    <citation type="submission" date="2019-11" db="EMBL/GenBank/DDBJ databases">
        <title>Nori genome reveals adaptations in red seaweeds to the harsh intertidal environment.</title>
        <authorList>
            <person name="Wang D."/>
            <person name="Mao Y."/>
        </authorList>
    </citation>
    <scope>NUCLEOTIDE SEQUENCE</scope>
    <source>
        <tissue evidence="1">Gametophyte</tissue>
    </source>
</reference>
<protein>
    <submittedName>
        <fullName evidence="1">Uncharacterized protein</fullName>
    </submittedName>
</protein>
<evidence type="ECO:0000313" key="2">
    <source>
        <dbReference type="Proteomes" id="UP000798662"/>
    </source>
</evidence>
<name>A0ACC3BKV4_PYRYE</name>
<accession>A0ACC3BKV4</accession>
<evidence type="ECO:0000313" key="1">
    <source>
        <dbReference type="EMBL" id="KAK1858601.1"/>
    </source>
</evidence>
<dbReference type="EMBL" id="CM020618">
    <property type="protein sequence ID" value="KAK1858601.1"/>
    <property type="molecule type" value="Genomic_DNA"/>
</dbReference>
<comment type="caution">
    <text evidence="1">The sequence shown here is derived from an EMBL/GenBank/DDBJ whole genome shotgun (WGS) entry which is preliminary data.</text>
</comment>
<gene>
    <name evidence="1" type="ORF">I4F81_001202</name>
</gene>
<proteinExistence type="predicted"/>
<keyword evidence="2" id="KW-1185">Reference proteome</keyword>